<feature type="coiled-coil region" evidence="5">
    <location>
        <begin position="13"/>
        <end position="40"/>
    </location>
</feature>
<sequence length="115" mass="12360">MAKIGVHLDSLSVGELNSLIEEAKARLEAKKEGARAALIEEMTSKAAELGLSLDALLGKQAAPQTTVRKVRGDTGQSVAIKYKGPNDATWTGRGRMPRWLTEAVERGAKKQDFAV</sequence>
<dbReference type="GO" id="GO:0003681">
    <property type="term" value="F:bent DNA binding"/>
    <property type="evidence" value="ECO:0007669"/>
    <property type="project" value="TreeGrafter"/>
</dbReference>
<evidence type="ECO:0000256" key="1">
    <source>
        <dbReference type="ARBA" id="ARBA00004453"/>
    </source>
</evidence>
<dbReference type="InterPro" id="IPR037150">
    <property type="entry name" value="H-NS_C_dom_sf"/>
</dbReference>
<comment type="similarity">
    <text evidence="2">Belongs to the histone-like protein H-NS family.</text>
</comment>
<dbReference type="SUPFAM" id="SSF81273">
    <property type="entry name" value="H-NS histone-like proteins"/>
    <property type="match status" value="1"/>
</dbReference>
<feature type="domain" description="DNA-binding protein H-NS-like C-terminal" evidence="6">
    <location>
        <begin position="72"/>
        <end position="115"/>
    </location>
</feature>
<dbReference type="Proteomes" id="UP000317078">
    <property type="component" value="Unassembled WGS sequence"/>
</dbReference>
<comment type="subcellular location">
    <subcellularLocation>
        <location evidence="1">Cytoplasm</location>
        <location evidence="1">Nucleoid</location>
    </subcellularLocation>
</comment>
<keyword evidence="4" id="KW-0238">DNA-binding</keyword>
<dbReference type="PANTHER" id="PTHR38097">
    <property type="match status" value="1"/>
</dbReference>
<organism evidence="7 8">
    <name type="scientific">Muricoccus nepalensis</name>
    <dbReference type="NCBI Taxonomy" id="1854500"/>
    <lineage>
        <taxon>Bacteria</taxon>
        <taxon>Pseudomonadati</taxon>
        <taxon>Pseudomonadota</taxon>
        <taxon>Alphaproteobacteria</taxon>
        <taxon>Acetobacterales</taxon>
        <taxon>Roseomonadaceae</taxon>
        <taxon>Muricoccus</taxon>
    </lineage>
</organism>
<dbReference type="GO" id="GO:0000976">
    <property type="term" value="F:transcription cis-regulatory region binding"/>
    <property type="evidence" value="ECO:0007669"/>
    <property type="project" value="TreeGrafter"/>
</dbReference>
<protein>
    <submittedName>
        <fullName evidence="7">H-NS histone family protein</fullName>
    </submittedName>
</protein>
<dbReference type="Gene3D" id="4.10.430.10">
    <property type="entry name" value="Histone-like protein H-NS, C-terminal domain"/>
    <property type="match status" value="1"/>
</dbReference>
<evidence type="ECO:0000259" key="6">
    <source>
        <dbReference type="SMART" id="SM00528"/>
    </source>
</evidence>
<comment type="caution">
    <text evidence="7">The sequence shown here is derived from an EMBL/GenBank/DDBJ whole genome shotgun (WGS) entry which is preliminary data.</text>
</comment>
<dbReference type="AlphaFoldDB" id="A0A502FVU2"/>
<evidence type="ECO:0000256" key="3">
    <source>
        <dbReference type="ARBA" id="ARBA00022490"/>
    </source>
</evidence>
<evidence type="ECO:0000256" key="2">
    <source>
        <dbReference type="ARBA" id="ARBA00010610"/>
    </source>
</evidence>
<name>A0A502FVU2_9PROT</name>
<dbReference type="PANTHER" id="PTHR38097:SF2">
    <property type="entry name" value="DNA-BINDING PROTEIN STPA"/>
    <property type="match status" value="1"/>
</dbReference>
<proteinExistence type="inferred from homology"/>
<dbReference type="EMBL" id="RCZP01000015">
    <property type="protein sequence ID" value="TPG53648.1"/>
    <property type="molecule type" value="Genomic_DNA"/>
</dbReference>
<dbReference type="GO" id="GO:0005829">
    <property type="term" value="C:cytosol"/>
    <property type="evidence" value="ECO:0007669"/>
    <property type="project" value="TreeGrafter"/>
</dbReference>
<dbReference type="GO" id="GO:0032993">
    <property type="term" value="C:protein-DNA complex"/>
    <property type="evidence" value="ECO:0007669"/>
    <property type="project" value="TreeGrafter"/>
</dbReference>
<keyword evidence="8" id="KW-1185">Reference proteome</keyword>
<evidence type="ECO:0000256" key="4">
    <source>
        <dbReference type="ARBA" id="ARBA00023125"/>
    </source>
</evidence>
<dbReference type="Pfam" id="PF00816">
    <property type="entry name" value="Histone_HNS"/>
    <property type="match status" value="1"/>
</dbReference>
<dbReference type="SMART" id="SM00528">
    <property type="entry name" value="HNS"/>
    <property type="match status" value="1"/>
</dbReference>
<keyword evidence="3" id="KW-0963">Cytoplasm</keyword>
<evidence type="ECO:0000313" key="8">
    <source>
        <dbReference type="Proteomes" id="UP000317078"/>
    </source>
</evidence>
<evidence type="ECO:0000256" key="5">
    <source>
        <dbReference type="SAM" id="Coils"/>
    </source>
</evidence>
<keyword evidence="5" id="KW-0175">Coiled coil</keyword>
<dbReference type="GO" id="GO:0003680">
    <property type="term" value="F:minor groove of adenine-thymine-rich DNA binding"/>
    <property type="evidence" value="ECO:0007669"/>
    <property type="project" value="TreeGrafter"/>
</dbReference>
<dbReference type="GO" id="GO:0001217">
    <property type="term" value="F:DNA-binding transcription repressor activity"/>
    <property type="evidence" value="ECO:0007669"/>
    <property type="project" value="TreeGrafter"/>
</dbReference>
<gene>
    <name evidence="7" type="ORF">EAH89_15690</name>
</gene>
<accession>A0A502FVU2</accession>
<dbReference type="InterPro" id="IPR027444">
    <property type="entry name" value="H-NS_C_dom"/>
</dbReference>
<reference evidence="7 8" key="1">
    <citation type="journal article" date="2019" name="Environ. Microbiol.">
        <title>Species interactions and distinct microbial communities in high Arctic permafrost affected cryosols are associated with the CH4 and CO2 gas fluxes.</title>
        <authorList>
            <person name="Altshuler I."/>
            <person name="Hamel J."/>
            <person name="Turney S."/>
            <person name="Magnuson E."/>
            <person name="Levesque R."/>
            <person name="Greer C."/>
            <person name="Whyte L.G."/>
        </authorList>
    </citation>
    <scope>NUCLEOTIDE SEQUENCE [LARGE SCALE GENOMIC DNA]</scope>
    <source>
        <strain evidence="7 8">S9.3B</strain>
    </source>
</reference>
<dbReference type="RefSeq" id="WP_140884649.1">
    <property type="nucleotide sequence ID" value="NZ_RCZP01000015.1"/>
</dbReference>
<dbReference type="GO" id="GO:0009295">
    <property type="term" value="C:nucleoid"/>
    <property type="evidence" value="ECO:0007669"/>
    <property type="project" value="UniProtKB-SubCell"/>
</dbReference>
<dbReference type="OrthoDB" id="5297879at2"/>
<evidence type="ECO:0000313" key="7">
    <source>
        <dbReference type="EMBL" id="TPG53648.1"/>
    </source>
</evidence>